<feature type="transmembrane region" description="Helical" evidence="7">
    <location>
        <begin position="343"/>
        <end position="365"/>
    </location>
</feature>
<evidence type="ECO:0000256" key="6">
    <source>
        <dbReference type="ARBA" id="ARBA00023136"/>
    </source>
</evidence>
<gene>
    <name evidence="9" type="ORF">EV195_10941</name>
</gene>
<dbReference type="InterPro" id="IPR042094">
    <property type="entry name" value="T2SS_GspF_sf"/>
</dbReference>
<keyword evidence="10" id="KW-1185">Reference proteome</keyword>
<evidence type="ECO:0000256" key="7">
    <source>
        <dbReference type="SAM" id="Phobius"/>
    </source>
</evidence>
<sequence length="375" mass="43068">MGFEIKNVKNTKTKDGLDINELLKKDIVLFGSSFSNKKKEAFYTELYVLLQAGLELKDALDLIAKEQRKEKDKQLFENIITELISGKNFSEALKEQNSFSDYEFYSVQIGERTGTLHKVIEELSNFFKRKNEQRRTIIGALSYPLIILFTAILAVVFMMQFVVPMFADIFRQNKVELPWITSKIIGASNFFRDYYWVFIVMILVFFVGKIIVKDKLWYKKISSSFLLKVPFVGEFFRKVKIAQFTQAISLLIGAKVPLLSGIQLTQKMITFYPLQNALTKIESDILLGKSLSESMSSHPIFDSKMSSLIKVAEETNQNQVIFERLTEQYNKEIEYKSKMLSSVLEPIIILFLGAVVATILIAMYIPMFNLSTVIG</sequence>
<accession>A0A4R2NNP4</accession>
<evidence type="ECO:0000256" key="2">
    <source>
        <dbReference type="ARBA" id="ARBA00005745"/>
    </source>
</evidence>
<evidence type="ECO:0000256" key="1">
    <source>
        <dbReference type="ARBA" id="ARBA00004651"/>
    </source>
</evidence>
<keyword evidence="4 7" id="KW-0812">Transmembrane</keyword>
<feature type="transmembrane region" description="Helical" evidence="7">
    <location>
        <begin position="137"/>
        <end position="163"/>
    </location>
</feature>
<dbReference type="InterPro" id="IPR018076">
    <property type="entry name" value="T2SS_GspF_dom"/>
</dbReference>
<evidence type="ECO:0000256" key="5">
    <source>
        <dbReference type="ARBA" id="ARBA00022989"/>
    </source>
</evidence>
<dbReference type="Pfam" id="PF00482">
    <property type="entry name" value="T2SSF"/>
    <property type="match status" value="2"/>
</dbReference>
<dbReference type="RefSeq" id="WP_132795575.1">
    <property type="nucleotide sequence ID" value="NZ_SLXM01000009.1"/>
</dbReference>
<dbReference type="GO" id="GO:0005886">
    <property type="term" value="C:plasma membrane"/>
    <property type="evidence" value="ECO:0007669"/>
    <property type="project" value="UniProtKB-SubCell"/>
</dbReference>
<organism evidence="9 10">
    <name type="scientific">Tenacibaculum skagerrakense</name>
    <dbReference type="NCBI Taxonomy" id="186571"/>
    <lineage>
        <taxon>Bacteria</taxon>
        <taxon>Pseudomonadati</taxon>
        <taxon>Bacteroidota</taxon>
        <taxon>Flavobacteriia</taxon>
        <taxon>Flavobacteriales</taxon>
        <taxon>Flavobacteriaceae</taxon>
        <taxon>Tenacibaculum</taxon>
    </lineage>
</organism>
<feature type="transmembrane region" description="Helical" evidence="7">
    <location>
        <begin position="194"/>
        <end position="212"/>
    </location>
</feature>
<proteinExistence type="inferred from homology"/>
<reference evidence="9 10" key="1">
    <citation type="submission" date="2019-03" db="EMBL/GenBank/DDBJ databases">
        <title>Genomic Encyclopedia of Type Strains, Phase IV (KMG-IV): sequencing the most valuable type-strain genomes for metagenomic binning, comparative biology and taxonomic classification.</title>
        <authorList>
            <person name="Goeker M."/>
        </authorList>
    </citation>
    <scope>NUCLEOTIDE SEQUENCE [LARGE SCALE GENOMIC DNA]</scope>
    <source>
        <strain evidence="9 10">DSM 14836</strain>
    </source>
</reference>
<dbReference type="PRINTS" id="PR00812">
    <property type="entry name" value="BCTERIALGSPF"/>
</dbReference>
<keyword evidence="6 7" id="KW-0472">Membrane</keyword>
<keyword evidence="3" id="KW-1003">Cell membrane</keyword>
<feature type="domain" description="Type II secretion system protein GspF" evidence="8">
    <location>
        <begin position="42"/>
        <end position="164"/>
    </location>
</feature>
<dbReference type="EMBL" id="SLXM01000009">
    <property type="protein sequence ID" value="TCP23317.1"/>
    <property type="molecule type" value="Genomic_DNA"/>
</dbReference>
<dbReference type="PANTHER" id="PTHR30012">
    <property type="entry name" value="GENERAL SECRETION PATHWAY PROTEIN"/>
    <property type="match status" value="1"/>
</dbReference>
<keyword evidence="5 7" id="KW-1133">Transmembrane helix</keyword>
<dbReference type="InterPro" id="IPR003004">
    <property type="entry name" value="GspF/PilC"/>
</dbReference>
<dbReference type="Proteomes" id="UP000294564">
    <property type="component" value="Unassembled WGS sequence"/>
</dbReference>
<comment type="similarity">
    <text evidence="2">Belongs to the GSP F family.</text>
</comment>
<evidence type="ECO:0000259" key="8">
    <source>
        <dbReference type="Pfam" id="PF00482"/>
    </source>
</evidence>
<protein>
    <submittedName>
        <fullName evidence="9">Type IV pilus assembly protein PilC</fullName>
    </submittedName>
</protein>
<dbReference type="Gene3D" id="1.20.81.30">
    <property type="entry name" value="Type II secretion system (T2SS), domain F"/>
    <property type="match status" value="2"/>
</dbReference>
<comment type="subcellular location">
    <subcellularLocation>
        <location evidence="1">Cell membrane</location>
        <topology evidence="1">Multi-pass membrane protein</topology>
    </subcellularLocation>
</comment>
<comment type="caution">
    <text evidence="9">The sequence shown here is derived from an EMBL/GenBank/DDBJ whole genome shotgun (WGS) entry which is preliminary data.</text>
</comment>
<name>A0A4R2NNP4_9FLAO</name>
<evidence type="ECO:0000256" key="3">
    <source>
        <dbReference type="ARBA" id="ARBA00022475"/>
    </source>
</evidence>
<dbReference type="AlphaFoldDB" id="A0A4R2NNP4"/>
<feature type="domain" description="Type II secretion system protein GspF" evidence="8">
    <location>
        <begin position="244"/>
        <end position="366"/>
    </location>
</feature>
<evidence type="ECO:0000313" key="10">
    <source>
        <dbReference type="Proteomes" id="UP000294564"/>
    </source>
</evidence>
<dbReference type="PANTHER" id="PTHR30012:SF0">
    <property type="entry name" value="TYPE II SECRETION SYSTEM PROTEIN F-RELATED"/>
    <property type="match status" value="1"/>
</dbReference>
<dbReference type="OrthoDB" id="1523422at2"/>
<evidence type="ECO:0000256" key="4">
    <source>
        <dbReference type="ARBA" id="ARBA00022692"/>
    </source>
</evidence>
<evidence type="ECO:0000313" key="9">
    <source>
        <dbReference type="EMBL" id="TCP23317.1"/>
    </source>
</evidence>